<sequence length="391" mass="43093">MLKGYKAKFDILDSGVTETETWIHVMVDGDYEAAFGITEPFPLYLHFFLQDDKIQLLRLDRIPGGVPTMRAVWAVYANNSRPLSSIRSDVWKVPEVPENWVRVKVAAAALNYHDIFTLRGLGMFGKIKYPIILGNEATGTLEDGTEVVVYPVFGNPDFKGDDTLDPDRHVLGELTQGSLAEYVVVPKRNIVKKPKALTFETASVLGISWLTAYRMLFTRSDLKKGQKMLVQGSSGGVATALIQMGRAAGMTVWCTGRSEEKRALATKLGAHKVFSSGEDLPEKMNAVFDMSGVQTFKHSMESLAPGGTLVCCGMHSGGGFAEVDLMKLFTQGINIHGVYAGNREEFEKLIDFVVEHDIQPHIPVVLPLERAEEGLRMITDGTVQGKVVVRI</sequence>
<name>A0A1Y1ZSM7_9PLEO</name>
<dbReference type="InterPro" id="IPR013149">
    <property type="entry name" value="ADH-like_C"/>
</dbReference>
<keyword evidence="3" id="KW-1185">Reference proteome</keyword>
<dbReference type="SMART" id="SM00829">
    <property type="entry name" value="PKS_ER"/>
    <property type="match status" value="1"/>
</dbReference>
<dbReference type="OrthoDB" id="201656at2759"/>
<dbReference type="PANTHER" id="PTHR45033:SF3">
    <property type="entry name" value="DEHYDROGENASE, PUTATIVE (AFU_ORTHOLOGUE AFUA_2G13270)-RELATED"/>
    <property type="match status" value="1"/>
</dbReference>
<dbReference type="InterPro" id="IPR036291">
    <property type="entry name" value="NAD(P)-bd_dom_sf"/>
</dbReference>
<dbReference type="Proteomes" id="UP000193144">
    <property type="component" value="Unassembled WGS sequence"/>
</dbReference>
<dbReference type="Pfam" id="PF08240">
    <property type="entry name" value="ADH_N"/>
    <property type="match status" value="1"/>
</dbReference>
<dbReference type="GO" id="GO:0016491">
    <property type="term" value="F:oxidoreductase activity"/>
    <property type="evidence" value="ECO:0007669"/>
    <property type="project" value="InterPro"/>
</dbReference>
<accession>A0A1Y1ZSM7</accession>
<proteinExistence type="predicted"/>
<dbReference type="AlphaFoldDB" id="A0A1Y1ZSM7"/>
<dbReference type="PANTHER" id="PTHR45033">
    <property type="match status" value="1"/>
</dbReference>
<dbReference type="InterPro" id="IPR020843">
    <property type="entry name" value="ER"/>
</dbReference>
<dbReference type="SUPFAM" id="SSF50129">
    <property type="entry name" value="GroES-like"/>
    <property type="match status" value="1"/>
</dbReference>
<feature type="domain" description="Enoyl reductase (ER)" evidence="1">
    <location>
        <begin position="81"/>
        <end position="389"/>
    </location>
</feature>
<dbReference type="InterPro" id="IPR052711">
    <property type="entry name" value="Zinc_ADH-like"/>
</dbReference>
<organism evidence="2 3">
    <name type="scientific">Clohesyomyces aquaticus</name>
    <dbReference type="NCBI Taxonomy" id="1231657"/>
    <lineage>
        <taxon>Eukaryota</taxon>
        <taxon>Fungi</taxon>
        <taxon>Dikarya</taxon>
        <taxon>Ascomycota</taxon>
        <taxon>Pezizomycotina</taxon>
        <taxon>Dothideomycetes</taxon>
        <taxon>Pleosporomycetidae</taxon>
        <taxon>Pleosporales</taxon>
        <taxon>Lindgomycetaceae</taxon>
        <taxon>Clohesyomyces</taxon>
    </lineage>
</organism>
<dbReference type="SUPFAM" id="SSF51735">
    <property type="entry name" value="NAD(P)-binding Rossmann-fold domains"/>
    <property type="match status" value="1"/>
</dbReference>
<evidence type="ECO:0000259" key="1">
    <source>
        <dbReference type="SMART" id="SM00829"/>
    </source>
</evidence>
<dbReference type="InterPro" id="IPR013154">
    <property type="entry name" value="ADH-like_N"/>
</dbReference>
<dbReference type="Pfam" id="PF00107">
    <property type="entry name" value="ADH_zinc_N"/>
    <property type="match status" value="1"/>
</dbReference>
<gene>
    <name evidence="2" type="ORF">BCR34DRAFT_562621</name>
</gene>
<comment type="caution">
    <text evidence="2">The sequence shown here is derived from an EMBL/GenBank/DDBJ whole genome shotgun (WGS) entry which is preliminary data.</text>
</comment>
<protein>
    <recommendedName>
        <fullName evidence="1">Enoyl reductase (ER) domain-containing protein</fullName>
    </recommendedName>
</protein>
<evidence type="ECO:0000313" key="2">
    <source>
        <dbReference type="EMBL" id="ORY13027.1"/>
    </source>
</evidence>
<reference evidence="2 3" key="1">
    <citation type="submission" date="2016-07" db="EMBL/GenBank/DDBJ databases">
        <title>Pervasive Adenine N6-methylation of Active Genes in Fungi.</title>
        <authorList>
            <consortium name="DOE Joint Genome Institute"/>
            <person name="Mondo S.J."/>
            <person name="Dannebaum R.O."/>
            <person name="Kuo R.C."/>
            <person name="Labutti K."/>
            <person name="Haridas S."/>
            <person name="Kuo A."/>
            <person name="Salamov A."/>
            <person name="Ahrendt S.R."/>
            <person name="Lipzen A."/>
            <person name="Sullivan W."/>
            <person name="Andreopoulos W.B."/>
            <person name="Clum A."/>
            <person name="Lindquist E."/>
            <person name="Daum C."/>
            <person name="Ramamoorthy G.K."/>
            <person name="Gryganskyi A."/>
            <person name="Culley D."/>
            <person name="Magnuson J.K."/>
            <person name="James T.Y."/>
            <person name="O'Malley M.A."/>
            <person name="Stajich J.E."/>
            <person name="Spatafora J.W."/>
            <person name="Visel A."/>
            <person name="Grigoriev I.V."/>
        </authorList>
    </citation>
    <scope>NUCLEOTIDE SEQUENCE [LARGE SCALE GENOMIC DNA]</scope>
    <source>
        <strain evidence="2 3">CBS 115471</strain>
    </source>
</reference>
<dbReference type="Gene3D" id="3.90.180.10">
    <property type="entry name" value="Medium-chain alcohol dehydrogenases, catalytic domain"/>
    <property type="match status" value="1"/>
</dbReference>
<dbReference type="EMBL" id="MCFA01000045">
    <property type="protein sequence ID" value="ORY13027.1"/>
    <property type="molecule type" value="Genomic_DNA"/>
</dbReference>
<dbReference type="InterPro" id="IPR011032">
    <property type="entry name" value="GroES-like_sf"/>
</dbReference>
<dbReference type="STRING" id="1231657.A0A1Y1ZSM7"/>
<evidence type="ECO:0000313" key="3">
    <source>
        <dbReference type="Proteomes" id="UP000193144"/>
    </source>
</evidence>